<dbReference type="Gene3D" id="1.20.1280.170">
    <property type="entry name" value="Exocyst complex component Exo70"/>
    <property type="match status" value="1"/>
</dbReference>
<reference evidence="6" key="1">
    <citation type="submission" date="2024-10" db="EMBL/GenBank/DDBJ databases">
        <authorList>
            <person name="Ryan C."/>
        </authorList>
    </citation>
    <scope>NUCLEOTIDE SEQUENCE [LARGE SCALE GENOMIC DNA]</scope>
</reference>
<keyword evidence="3" id="KW-0653">Protein transport</keyword>
<evidence type="ECO:0000313" key="6">
    <source>
        <dbReference type="EMBL" id="CAL5040781.1"/>
    </source>
</evidence>
<sequence>MDAEGSSSRALAGAGAGAGYGWVQQPPWKPNWRVDYCYSSCSRGSSSYTSTPGTAHSTPSSYTNTSGGSLIITPSPQSSHGLDLSCRDGDEGSKQSLEYIKCLLQEFSVANGDVSVLESWLSEIMGVRRQIGAVDDASATSLLYFAGSWIRALTGITESVRNMFVTDMLGNILEEERPSHINSARFAETCISKMLPFVDALVVAPCFRETITASSSEIVLVGDGAPAAPAEKLRPLIGVREAVSRASQDIRLSCCSTSSEEAKRITDEMAHLLLTKEAKLDEAIWNTMEEVRTRLLASSTDQDDGSWWASQTCQGSSDIHKATRAIVSYICLLSNHCPTLHQIVDQAAQLREYAPKIDNISPLTSLMMETVSCLEEKLAENSRSFTDPSLGFLFLVNNSYFIWQQLYPTTSALESQLSNLTRKIDNYIETYLQMSWAPVLSCLYNSTPLCLGRIYSSPAKFESEFQKTYAAQKLWKVPDPKLRRRLRVAVTEKVVSSFTKYLEYNNISPLRITPQDLMDMLQELFEG</sequence>
<protein>
    <recommendedName>
        <fullName evidence="3">Exocyst subunit Exo70 family protein</fullName>
    </recommendedName>
</protein>
<evidence type="ECO:0000259" key="5">
    <source>
        <dbReference type="Pfam" id="PF03081"/>
    </source>
</evidence>
<dbReference type="SUPFAM" id="SSF74788">
    <property type="entry name" value="Cullin repeat-like"/>
    <property type="match status" value="1"/>
</dbReference>
<dbReference type="InterPro" id="IPR004140">
    <property type="entry name" value="Exo70"/>
</dbReference>
<dbReference type="GO" id="GO:0006887">
    <property type="term" value="P:exocytosis"/>
    <property type="evidence" value="ECO:0007669"/>
    <property type="project" value="UniProtKB-KW"/>
</dbReference>
<evidence type="ECO:0000313" key="7">
    <source>
        <dbReference type="Proteomes" id="UP001497457"/>
    </source>
</evidence>
<evidence type="ECO:0000256" key="2">
    <source>
        <dbReference type="ARBA" id="ARBA00022448"/>
    </source>
</evidence>
<evidence type="ECO:0000256" key="1">
    <source>
        <dbReference type="ARBA" id="ARBA00006756"/>
    </source>
</evidence>
<comment type="similarity">
    <text evidence="1 3">Belongs to the EXO70 family.</text>
</comment>
<dbReference type="PANTHER" id="PTHR12542:SF118">
    <property type="entry name" value="EXOCYST SUBUNIT EXO70 FAMILY PROTEIN"/>
    <property type="match status" value="1"/>
</dbReference>
<dbReference type="InterPro" id="IPR046364">
    <property type="entry name" value="Exo70_C"/>
</dbReference>
<dbReference type="Proteomes" id="UP001497457">
    <property type="component" value="Chromosome 34rd"/>
</dbReference>
<evidence type="ECO:0000256" key="4">
    <source>
        <dbReference type="SAM" id="MobiDB-lite"/>
    </source>
</evidence>
<accession>A0ABC9DLI5</accession>
<keyword evidence="3" id="KW-0268">Exocytosis</keyword>
<dbReference type="Pfam" id="PF03081">
    <property type="entry name" value="Exo70_C"/>
    <property type="match status" value="1"/>
</dbReference>
<dbReference type="GO" id="GO:0015031">
    <property type="term" value="P:protein transport"/>
    <property type="evidence" value="ECO:0007669"/>
    <property type="project" value="UniProtKB-KW"/>
</dbReference>
<feature type="region of interest" description="Disordered" evidence="4">
    <location>
        <begin position="48"/>
        <end position="70"/>
    </location>
</feature>
<dbReference type="PANTHER" id="PTHR12542">
    <property type="entry name" value="EXOCYST COMPLEX PROTEIN EXO70"/>
    <property type="match status" value="1"/>
</dbReference>
<dbReference type="InterPro" id="IPR016159">
    <property type="entry name" value="Cullin_repeat-like_dom_sf"/>
</dbReference>
<dbReference type="AlphaFoldDB" id="A0ABC9DLI5"/>
<keyword evidence="2 3" id="KW-0813">Transport</keyword>
<name>A0ABC9DLI5_9POAL</name>
<keyword evidence="7" id="KW-1185">Reference proteome</keyword>
<feature type="compositionally biased region" description="Polar residues" evidence="4">
    <location>
        <begin position="55"/>
        <end position="70"/>
    </location>
</feature>
<gene>
    <name evidence="6" type="ORF">URODEC1_LOCUS86289</name>
</gene>
<feature type="domain" description="Exocyst complex subunit Exo70 C-terminal" evidence="5">
    <location>
        <begin position="204"/>
        <end position="523"/>
    </location>
</feature>
<dbReference type="EMBL" id="OZ075144">
    <property type="protein sequence ID" value="CAL5040781.1"/>
    <property type="molecule type" value="Genomic_DNA"/>
</dbReference>
<organism evidence="6 7">
    <name type="scientific">Urochloa decumbens</name>
    <dbReference type="NCBI Taxonomy" id="240449"/>
    <lineage>
        <taxon>Eukaryota</taxon>
        <taxon>Viridiplantae</taxon>
        <taxon>Streptophyta</taxon>
        <taxon>Embryophyta</taxon>
        <taxon>Tracheophyta</taxon>
        <taxon>Spermatophyta</taxon>
        <taxon>Magnoliopsida</taxon>
        <taxon>Liliopsida</taxon>
        <taxon>Poales</taxon>
        <taxon>Poaceae</taxon>
        <taxon>PACMAD clade</taxon>
        <taxon>Panicoideae</taxon>
        <taxon>Panicodae</taxon>
        <taxon>Paniceae</taxon>
        <taxon>Melinidinae</taxon>
        <taxon>Urochloa</taxon>
    </lineage>
</organism>
<comment type="function">
    <text evidence="3">Component of the exocyst complex.</text>
</comment>
<evidence type="ECO:0000256" key="3">
    <source>
        <dbReference type="RuleBase" id="RU365026"/>
    </source>
</evidence>
<proteinExistence type="inferred from homology"/>